<dbReference type="Proteomes" id="UP000398619">
    <property type="component" value="Unassembled WGS sequence"/>
</dbReference>
<dbReference type="PROSITE" id="PS00653">
    <property type="entry name" value="GLYCOSYL_HYDROL_F1_2"/>
    <property type="match status" value="1"/>
</dbReference>
<proteinExistence type="predicted"/>
<evidence type="ECO:0000313" key="1">
    <source>
        <dbReference type="EMBL" id="VUX14874.1"/>
    </source>
</evidence>
<dbReference type="InterPro" id="IPR001360">
    <property type="entry name" value="Glyco_hydro_1"/>
</dbReference>
<dbReference type="SUPFAM" id="SSF51445">
    <property type="entry name" value="(Trans)glycosidases"/>
    <property type="match status" value="1"/>
</dbReference>
<dbReference type="AlphaFoldDB" id="A0A564U5R6"/>
<dbReference type="GO" id="GO:0004553">
    <property type="term" value="F:hydrolase activity, hydrolyzing O-glycosyl compounds"/>
    <property type="evidence" value="ECO:0007669"/>
    <property type="project" value="InterPro"/>
</dbReference>
<dbReference type="InterPro" id="IPR017853">
    <property type="entry name" value="GH"/>
</dbReference>
<sequence>MGFRKDFVWGAATSAYQIEGAVKEAGIAFYNDLIDELLKNDIEIRLPQSHWL</sequence>
<name>A0A564U5R6_9FIRM</name>
<dbReference type="InterPro" id="IPR033132">
    <property type="entry name" value="GH_1_N_CS"/>
</dbReference>
<dbReference type="Gene3D" id="3.20.20.80">
    <property type="entry name" value="Glycosidases"/>
    <property type="match status" value="1"/>
</dbReference>
<reference evidence="1 2" key="1">
    <citation type="submission" date="2019-07" db="EMBL/GenBank/DDBJ databases">
        <authorList>
            <person name="Hibberd C M."/>
            <person name="Gehrig L. J."/>
            <person name="Chang H.-W."/>
            <person name="Venkatesh S."/>
        </authorList>
    </citation>
    <scope>NUCLEOTIDE SEQUENCE [LARGE SCALE GENOMIC DNA]</scope>
    <source>
        <strain evidence="1">Dorea_longicatena_SSTS_Bg7063</strain>
    </source>
</reference>
<gene>
    <name evidence="1" type="ORF">DLSSTS7063_02097</name>
</gene>
<protein>
    <submittedName>
        <fullName evidence="1">6-phospho-beta-glucosidase</fullName>
    </submittedName>
</protein>
<dbReference type="GO" id="GO:0005975">
    <property type="term" value="P:carbohydrate metabolic process"/>
    <property type="evidence" value="ECO:0007669"/>
    <property type="project" value="InterPro"/>
</dbReference>
<organism evidence="1 2">
    <name type="scientific">Dorea longicatena</name>
    <dbReference type="NCBI Taxonomy" id="88431"/>
    <lineage>
        <taxon>Bacteria</taxon>
        <taxon>Bacillati</taxon>
        <taxon>Bacillota</taxon>
        <taxon>Clostridia</taxon>
        <taxon>Lachnospirales</taxon>
        <taxon>Lachnospiraceae</taxon>
        <taxon>Dorea</taxon>
    </lineage>
</organism>
<accession>A0A564U5R6</accession>
<dbReference type="EMBL" id="CABHNM010000048">
    <property type="protein sequence ID" value="VUX14874.1"/>
    <property type="molecule type" value="Genomic_DNA"/>
</dbReference>
<dbReference type="Pfam" id="PF00232">
    <property type="entry name" value="Glyco_hydro_1"/>
    <property type="match status" value="1"/>
</dbReference>
<dbReference type="RefSeq" id="WP_243123607.1">
    <property type="nucleotide sequence ID" value="NZ_CABHNM010000048.1"/>
</dbReference>
<evidence type="ECO:0000313" key="2">
    <source>
        <dbReference type="Proteomes" id="UP000398619"/>
    </source>
</evidence>